<sequence length="61" mass="6995">HFPAINIYWDHDGGKASELLCFAEYNSERAEGAQICIGTYVSDEDETQYYAPYMAERNNEP</sequence>
<reference evidence="1" key="1">
    <citation type="journal article" date="2013" name="Environ. Microbiol.">
        <title>Microbiota from the distal guts of lean and obese adolescents exhibit partial functional redundancy besides clear differences in community structure.</title>
        <authorList>
            <person name="Ferrer M."/>
            <person name="Ruiz A."/>
            <person name="Lanza F."/>
            <person name="Haange S.B."/>
            <person name="Oberbach A."/>
            <person name="Till H."/>
            <person name="Bargiela R."/>
            <person name="Campoy C."/>
            <person name="Segura M.T."/>
            <person name="Richter M."/>
            <person name="von Bergen M."/>
            <person name="Seifert J."/>
            <person name="Suarez A."/>
        </authorList>
    </citation>
    <scope>NUCLEOTIDE SEQUENCE</scope>
</reference>
<dbReference type="EMBL" id="AJWZ01008370">
    <property type="protein sequence ID" value="EKC54296.1"/>
    <property type="molecule type" value="Genomic_DNA"/>
</dbReference>
<evidence type="ECO:0000313" key="1">
    <source>
        <dbReference type="EMBL" id="EKC54296.1"/>
    </source>
</evidence>
<comment type="caution">
    <text evidence="1">The sequence shown here is derived from an EMBL/GenBank/DDBJ whole genome shotgun (WGS) entry which is preliminary data.</text>
</comment>
<name>K1T4B2_9ZZZZ</name>
<dbReference type="AlphaFoldDB" id="K1T4B2"/>
<protein>
    <submittedName>
        <fullName evidence="1">Uncharacterized protein</fullName>
    </submittedName>
</protein>
<proteinExistence type="predicted"/>
<organism evidence="1">
    <name type="scientific">human gut metagenome</name>
    <dbReference type="NCBI Taxonomy" id="408170"/>
    <lineage>
        <taxon>unclassified sequences</taxon>
        <taxon>metagenomes</taxon>
        <taxon>organismal metagenomes</taxon>
    </lineage>
</organism>
<feature type="non-terminal residue" evidence="1">
    <location>
        <position position="1"/>
    </location>
</feature>
<accession>K1T4B2</accession>
<gene>
    <name evidence="1" type="ORF">OBE_12159</name>
</gene>